<dbReference type="GO" id="GO:0008233">
    <property type="term" value="F:peptidase activity"/>
    <property type="evidence" value="ECO:0007669"/>
    <property type="project" value="UniProtKB-KW"/>
</dbReference>
<dbReference type="FunFam" id="3.10.20.370:FF:000001">
    <property type="entry name" value="Retrovirus-related Pol polyprotein from transposon 17.6-like protein"/>
    <property type="match status" value="1"/>
</dbReference>
<dbReference type="PROSITE" id="PS50994">
    <property type="entry name" value="INTEGRASE"/>
    <property type="match status" value="1"/>
</dbReference>
<evidence type="ECO:0000256" key="5">
    <source>
        <dbReference type="ARBA" id="ARBA00022722"/>
    </source>
</evidence>
<dbReference type="InterPro" id="IPR043128">
    <property type="entry name" value="Rev_trsase/Diguanyl_cyclase"/>
</dbReference>
<evidence type="ECO:0000313" key="11">
    <source>
        <dbReference type="EMBL" id="KAJ3659373.1"/>
    </source>
</evidence>
<protein>
    <recommendedName>
        <fullName evidence="1">RNA-directed DNA polymerase</fullName>
        <ecNumber evidence="1">2.7.7.49</ecNumber>
    </recommendedName>
</protein>
<dbReference type="GO" id="GO:0015074">
    <property type="term" value="P:DNA integration"/>
    <property type="evidence" value="ECO:0007669"/>
    <property type="project" value="InterPro"/>
</dbReference>
<dbReference type="SUPFAM" id="SSF56672">
    <property type="entry name" value="DNA/RNA polymerases"/>
    <property type="match status" value="1"/>
</dbReference>
<evidence type="ECO:0000256" key="2">
    <source>
        <dbReference type="ARBA" id="ARBA00022670"/>
    </source>
</evidence>
<feature type="domain" description="Integrase catalytic" evidence="10">
    <location>
        <begin position="689"/>
        <end position="850"/>
    </location>
</feature>
<evidence type="ECO:0000256" key="8">
    <source>
        <dbReference type="ARBA" id="ARBA00022918"/>
    </source>
</evidence>
<dbReference type="GO" id="GO:0003964">
    <property type="term" value="F:RNA-directed DNA polymerase activity"/>
    <property type="evidence" value="ECO:0007669"/>
    <property type="project" value="UniProtKB-KW"/>
</dbReference>
<dbReference type="Pfam" id="PF00665">
    <property type="entry name" value="rve"/>
    <property type="match status" value="1"/>
</dbReference>
<evidence type="ECO:0000256" key="3">
    <source>
        <dbReference type="ARBA" id="ARBA00022679"/>
    </source>
</evidence>
<dbReference type="InterPro" id="IPR012337">
    <property type="entry name" value="RNaseH-like_sf"/>
</dbReference>
<feature type="domain" description="Reverse transcriptase" evidence="9">
    <location>
        <begin position="161"/>
        <end position="340"/>
    </location>
</feature>
<dbReference type="AlphaFoldDB" id="A0AA38IQ03"/>
<dbReference type="InterPro" id="IPR000477">
    <property type="entry name" value="RT_dom"/>
</dbReference>
<organism evidence="11 12">
    <name type="scientific">Zophobas morio</name>
    <dbReference type="NCBI Taxonomy" id="2755281"/>
    <lineage>
        <taxon>Eukaryota</taxon>
        <taxon>Metazoa</taxon>
        <taxon>Ecdysozoa</taxon>
        <taxon>Arthropoda</taxon>
        <taxon>Hexapoda</taxon>
        <taxon>Insecta</taxon>
        <taxon>Pterygota</taxon>
        <taxon>Neoptera</taxon>
        <taxon>Endopterygota</taxon>
        <taxon>Coleoptera</taxon>
        <taxon>Polyphaga</taxon>
        <taxon>Cucujiformia</taxon>
        <taxon>Tenebrionidae</taxon>
        <taxon>Zophobas</taxon>
    </lineage>
</organism>
<dbReference type="SUPFAM" id="SSF53098">
    <property type="entry name" value="Ribonuclease H-like"/>
    <property type="match status" value="1"/>
</dbReference>
<dbReference type="InterPro" id="IPR043502">
    <property type="entry name" value="DNA/RNA_pol_sf"/>
</dbReference>
<accession>A0AA38IQ03</accession>
<dbReference type="FunFam" id="3.30.70.270:FF:000045">
    <property type="entry name" value="Transposon Tf2-7 polyprotein"/>
    <property type="match status" value="1"/>
</dbReference>
<dbReference type="InterPro" id="IPR041588">
    <property type="entry name" value="Integrase_H2C2"/>
</dbReference>
<dbReference type="InterPro" id="IPR050951">
    <property type="entry name" value="Retrovirus_Pol_polyprotein"/>
</dbReference>
<keyword evidence="2" id="KW-0645">Protease</keyword>
<comment type="caution">
    <text evidence="11">The sequence shown here is derived from an EMBL/GenBank/DDBJ whole genome shotgun (WGS) entry which is preliminary data.</text>
</comment>
<dbReference type="PROSITE" id="PS50878">
    <property type="entry name" value="RT_POL"/>
    <property type="match status" value="1"/>
</dbReference>
<keyword evidence="12" id="KW-1185">Reference proteome</keyword>
<evidence type="ECO:0000256" key="7">
    <source>
        <dbReference type="ARBA" id="ARBA00022801"/>
    </source>
</evidence>
<name>A0AA38IQ03_9CUCU</name>
<keyword evidence="6" id="KW-0255">Endonuclease</keyword>
<proteinExistence type="predicted"/>
<evidence type="ECO:0000259" key="9">
    <source>
        <dbReference type="PROSITE" id="PS50878"/>
    </source>
</evidence>
<dbReference type="InterPro" id="IPR036397">
    <property type="entry name" value="RNaseH_sf"/>
</dbReference>
<evidence type="ECO:0000313" key="12">
    <source>
        <dbReference type="Proteomes" id="UP001168821"/>
    </source>
</evidence>
<dbReference type="Pfam" id="PF17917">
    <property type="entry name" value="RT_RNaseH"/>
    <property type="match status" value="1"/>
</dbReference>
<keyword evidence="4" id="KW-0548">Nucleotidyltransferase</keyword>
<dbReference type="Gene3D" id="3.30.420.10">
    <property type="entry name" value="Ribonuclease H-like superfamily/Ribonuclease H"/>
    <property type="match status" value="1"/>
</dbReference>
<keyword evidence="7" id="KW-0378">Hydrolase</keyword>
<keyword evidence="5" id="KW-0540">Nuclease</keyword>
<dbReference type="GO" id="GO:0006508">
    <property type="term" value="P:proteolysis"/>
    <property type="evidence" value="ECO:0007669"/>
    <property type="project" value="UniProtKB-KW"/>
</dbReference>
<dbReference type="Proteomes" id="UP001168821">
    <property type="component" value="Unassembled WGS sequence"/>
</dbReference>
<dbReference type="Gene3D" id="3.10.10.10">
    <property type="entry name" value="HIV Type 1 Reverse Transcriptase, subunit A, domain 1"/>
    <property type="match status" value="1"/>
</dbReference>
<dbReference type="PANTHER" id="PTHR37984">
    <property type="entry name" value="PROTEIN CBG26694"/>
    <property type="match status" value="1"/>
</dbReference>
<sequence length="969" mass="109454">MPEHTVRAFMGLGTTIVHGIGTCELLVVLPTVTLEIAFVVAPDEVIPGKIDLIIGWDVISRPNLRVEKNVDGLELHHDLGQLQKVLTVQSTSDVTINQHEIADLRPKIEQMLIYYRNKTPTHITTGTMTIKLKDRKPVVYHPRRLAYEERIELKKIVTELLKDGVIRESHSDYASPVVLVKKKNGETRMCVDYRDLNKRVLKELYPLPNIQDQINALYHAKYFTILDMKSGFYQMEIEEGAKHVTAFITPDVHYEFNRMPFGYVNAPAMYQRAIDKALGDLKGTKAVVYLDDVMVPSTTIEEGMTNLEEVLSALAEGGFSLNYKKCTFFATETEYLGVVVSEGSIRPSPRKVTALTQTPAPSDLKAVRQFMGLASYFRRFIKDFATLTAPITALLRKNQTFEWTMQCESARQMVIAKLSSSPILRIYNPELECQLHTDASSVGLGAALLQEENGVVQPVAYFSRRTTDCESRYHSYDLETLAIVEAVEHFRVYLYGRHFTVYTDCNSVRATALKKNLHPRVARWWLKLQDYDFSVEYRPGHKMAHVDYLSRNPLDLDDESNLKVCALKTLNATKVSDVQTLKEFQQNDGFCRSIMDNSNSDSNYKVINDIVVTNSVKPKCFVPVAARLLAMQFYHDKSSHIGWTKCIEKMREDLFWPKMGQCLKKYIRNCRSCVLGKSHTGPKTGLWQHGTQPTEILETWHIDHAGPLVKSQGCTQILVIIDAFSKYCRLHPIPKKTTDDSICALTAVFAELGKPQRLIADRASAFTSISFRNFLSEQGIELHHIATGVPRGNAKVERLMRTVFNLLRATLTPEKEKNWPTALAAIEDDLNVTVHATTGHVPAVLQLGLNPRLAATREFLGDAPPDDNFVDPEMAVKEARVRMRKAAEDQARRFNASRVGADLLRENDVVAVEESQLAGGGKLKAKFKGPYTVWKVLPNERYALVKKGHRSTVAAHEQLRPWPSAEHQV</sequence>
<gene>
    <name evidence="11" type="ORF">Zmor_011063</name>
</gene>
<reference evidence="11" key="1">
    <citation type="journal article" date="2023" name="G3 (Bethesda)">
        <title>Whole genome assemblies of Zophobas morio and Tenebrio molitor.</title>
        <authorList>
            <person name="Kaur S."/>
            <person name="Stinson S.A."/>
            <person name="diCenzo G.C."/>
        </authorList>
    </citation>
    <scope>NUCLEOTIDE SEQUENCE</scope>
    <source>
        <strain evidence="11">QUZm001</strain>
    </source>
</reference>
<dbReference type="FunFam" id="3.10.10.10:FF:000007">
    <property type="entry name" value="Retrovirus-related Pol polyprotein from transposon 17.6-like Protein"/>
    <property type="match status" value="1"/>
</dbReference>
<dbReference type="FunFam" id="3.30.420.10:FF:000063">
    <property type="entry name" value="Retrovirus-related Pol polyprotein from transposon 297-like Protein"/>
    <property type="match status" value="1"/>
</dbReference>
<evidence type="ECO:0000256" key="1">
    <source>
        <dbReference type="ARBA" id="ARBA00012493"/>
    </source>
</evidence>
<dbReference type="Pfam" id="PF17921">
    <property type="entry name" value="Integrase_H2C2"/>
    <property type="match status" value="1"/>
</dbReference>
<keyword evidence="8" id="KW-0695">RNA-directed DNA polymerase</keyword>
<dbReference type="GO" id="GO:0003676">
    <property type="term" value="F:nucleic acid binding"/>
    <property type="evidence" value="ECO:0007669"/>
    <property type="project" value="InterPro"/>
</dbReference>
<dbReference type="CDD" id="cd09274">
    <property type="entry name" value="RNase_HI_RT_Ty3"/>
    <property type="match status" value="1"/>
</dbReference>
<evidence type="ECO:0000259" key="10">
    <source>
        <dbReference type="PROSITE" id="PS50994"/>
    </source>
</evidence>
<dbReference type="EMBL" id="JALNTZ010000003">
    <property type="protein sequence ID" value="KAJ3659373.1"/>
    <property type="molecule type" value="Genomic_DNA"/>
</dbReference>
<dbReference type="EC" id="2.7.7.49" evidence="1"/>
<dbReference type="InterPro" id="IPR001584">
    <property type="entry name" value="Integrase_cat-core"/>
</dbReference>
<dbReference type="CDD" id="cd01647">
    <property type="entry name" value="RT_LTR"/>
    <property type="match status" value="1"/>
</dbReference>
<dbReference type="Gene3D" id="3.30.70.270">
    <property type="match status" value="2"/>
</dbReference>
<dbReference type="Gene3D" id="1.10.340.70">
    <property type="match status" value="1"/>
</dbReference>
<dbReference type="GO" id="GO:0004519">
    <property type="term" value="F:endonuclease activity"/>
    <property type="evidence" value="ECO:0007669"/>
    <property type="project" value="UniProtKB-KW"/>
</dbReference>
<evidence type="ECO:0000256" key="6">
    <source>
        <dbReference type="ARBA" id="ARBA00022759"/>
    </source>
</evidence>
<dbReference type="Pfam" id="PF00078">
    <property type="entry name" value="RVT_1"/>
    <property type="match status" value="1"/>
</dbReference>
<dbReference type="InterPro" id="IPR041373">
    <property type="entry name" value="RT_RNaseH"/>
</dbReference>
<dbReference type="GO" id="GO:0042575">
    <property type="term" value="C:DNA polymerase complex"/>
    <property type="evidence" value="ECO:0007669"/>
    <property type="project" value="UniProtKB-ARBA"/>
</dbReference>
<dbReference type="PANTHER" id="PTHR37984:SF5">
    <property type="entry name" value="PROTEIN NYNRIN-LIKE"/>
    <property type="match status" value="1"/>
</dbReference>
<evidence type="ECO:0000256" key="4">
    <source>
        <dbReference type="ARBA" id="ARBA00022695"/>
    </source>
</evidence>
<keyword evidence="3" id="KW-0808">Transferase</keyword>